<dbReference type="Pfam" id="PF06983">
    <property type="entry name" value="3-dmu-9_3-mt"/>
    <property type="match status" value="1"/>
</dbReference>
<gene>
    <name evidence="2" type="ORF">GGE66_003528</name>
</gene>
<feature type="domain" description="PhnB-like" evidence="1">
    <location>
        <begin position="61"/>
        <end position="176"/>
    </location>
</feature>
<evidence type="ECO:0000313" key="2">
    <source>
        <dbReference type="EMBL" id="MBB6222544.1"/>
    </source>
</evidence>
<dbReference type="CDD" id="cd06588">
    <property type="entry name" value="PhnB_like"/>
    <property type="match status" value="1"/>
</dbReference>
<reference evidence="2 3" key="1">
    <citation type="submission" date="2020-08" db="EMBL/GenBank/DDBJ databases">
        <title>Genomic Encyclopedia of Type Strains, Phase IV (KMG-V): Genome sequencing to study the core and pangenomes of soil and plant-associated prokaryotes.</title>
        <authorList>
            <person name="Whitman W."/>
        </authorList>
    </citation>
    <scope>NUCLEOTIDE SEQUENCE [LARGE SCALE GENOMIC DNA]</scope>
    <source>
        <strain evidence="2 3">SEMIA 4011</strain>
    </source>
</reference>
<proteinExistence type="predicted"/>
<dbReference type="GO" id="GO:0008168">
    <property type="term" value="F:methyltransferase activity"/>
    <property type="evidence" value="ECO:0007669"/>
    <property type="project" value="UniProtKB-KW"/>
</dbReference>
<dbReference type="InterPro" id="IPR029068">
    <property type="entry name" value="Glyas_Bleomycin-R_OHBP_Dase"/>
</dbReference>
<protein>
    <submittedName>
        <fullName evidence="2">Putative 3-demethylubiquinone-9 3-methyltransferase (Glyoxalase superfamily)</fullName>
    </submittedName>
</protein>
<keyword evidence="2" id="KW-0489">Methyltransferase</keyword>
<evidence type="ECO:0000313" key="3">
    <source>
        <dbReference type="Proteomes" id="UP000517187"/>
    </source>
</evidence>
<dbReference type="PANTHER" id="PTHR33990">
    <property type="entry name" value="PROTEIN YJDN-RELATED"/>
    <property type="match status" value="1"/>
</dbReference>
<dbReference type="EMBL" id="JACIIJ010000007">
    <property type="protein sequence ID" value="MBB6222544.1"/>
    <property type="molecule type" value="Genomic_DNA"/>
</dbReference>
<dbReference type="Proteomes" id="UP000517187">
    <property type="component" value="Unassembled WGS sequence"/>
</dbReference>
<accession>A0A7W9ZVT0</accession>
<evidence type="ECO:0000259" key="1">
    <source>
        <dbReference type="Pfam" id="PF06983"/>
    </source>
</evidence>
<organism evidence="2 3">
    <name type="scientific">Rhizobium leguminosarum</name>
    <dbReference type="NCBI Taxonomy" id="384"/>
    <lineage>
        <taxon>Bacteria</taxon>
        <taxon>Pseudomonadati</taxon>
        <taxon>Pseudomonadota</taxon>
        <taxon>Alphaproteobacteria</taxon>
        <taxon>Hyphomicrobiales</taxon>
        <taxon>Rhizobiaceae</taxon>
        <taxon>Rhizobium/Agrobacterium group</taxon>
        <taxon>Rhizobium</taxon>
    </lineage>
</organism>
<name>A0A7W9ZVT0_RHILE</name>
<comment type="caution">
    <text evidence="2">The sequence shown here is derived from an EMBL/GenBank/DDBJ whole genome shotgun (WGS) entry which is preliminary data.</text>
</comment>
<dbReference type="PANTHER" id="PTHR33990:SF2">
    <property type="entry name" value="PHNB-LIKE DOMAIN-CONTAINING PROTEIN"/>
    <property type="match status" value="1"/>
</dbReference>
<dbReference type="SUPFAM" id="SSF54593">
    <property type="entry name" value="Glyoxalase/Bleomycin resistance protein/Dihydroxybiphenyl dioxygenase"/>
    <property type="match status" value="1"/>
</dbReference>
<dbReference type="Gene3D" id="3.10.180.10">
    <property type="entry name" value="2,3-Dihydroxybiphenyl 1,2-Dioxygenase, domain 1"/>
    <property type="match status" value="1"/>
</dbReference>
<sequence>MTAIGATPAIPVFCYRRFLVTWQGAAIAAGKLFRWAGETRFASYFTEGIRNEKRKDRAMAKNTICVWYDKDAEAAARFYAATFPDSAVGAVIRAPGDYPDGKQGDVLVVEFTVAGIACIGLNGGPTFKHSEAFSFQIATDDQEETDRYWNAIVGNGGQESECGWCKDKWGVSWQITPRVLSEALAAGGGEAKRAFDVMMTMTKIDVAAIEAARRG</sequence>
<dbReference type="InterPro" id="IPR028973">
    <property type="entry name" value="PhnB-like"/>
</dbReference>
<keyword evidence="2" id="KW-0808">Transferase</keyword>
<dbReference type="GO" id="GO:0032259">
    <property type="term" value="P:methylation"/>
    <property type="evidence" value="ECO:0007669"/>
    <property type="project" value="UniProtKB-KW"/>
</dbReference>
<dbReference type="AlphaFoldDB" id="A0A7W9ZVT0"/>
<keyword evidence="2" id="KW-0830">Ubiquinone</keyword>